<dbReference type="Gene3D" id="3.40.50.620">
    <property type="entry name" value="HUPs"/>
    <property type="match status" value="1"/>
</dbReference>
<keyword evidence="3" id="KW-1185">Reference proteome</keyword>
<feature type="compositionally biased region" description="Gly residues" evidence="1">
    <location>
        <begin position="727"/>
        <end position="747"/>
    </location>
</feature>
<dbReference type="SUPFAM" id="SSF52374">
    <property type="entry name" value="Nucleotidylyl transferase"/>
    <property type="match status" value="1"/>
</dbReference>
<evidence type="ECO:0000256" key="1">
    <source>
        <dbReference type="SAM" id="MobiDB-lite"/>
    </source>
</evidence>
<feature type="compositionally biased region" description="Low complexity" evidence="1">
    <location>
        <begin position="61"/>
        <end position="78"/>
    </location>
</feature>
<dbReference type="OrthoDB" id="3243at2759"/>
<name>A0A1X6PD95_PORUM</name>
<dbReference type="EMBL" id="KV918804">
    <property type="protein sequence ID" value="OSX78804.1"/>
    <property type="molecule type" value="Genomic_DNA"/>
</dbReference>
<reference evidence="2 3" key="1">
    <citation type="submission" date="2017-03" db="EMBL/GenBank/DDBJ databases">
        <title>WGS assembly of Porphyra umbilicalis.</title>
        <authorList>
            <person name="Brawley S.H."/>
            <person name="Blouin N.A."/>
            <person name="Ficko-Blean E."/>
            <person name="Wheeler G.L."/>
            <person name="Lohr M."/>
            <person name="Goodson H.V."/>
            <person name="Jenkins J.W."/>
            <person name="Blaby-Haas C.E."/>
            <person name="Helliwell K.E."/>
            <person name="Chan C."/>
            <person name="Marriage T."/>
            <person name="Bhattacharya D."/>
            <person name="Klein A.S."/>
            <person name="Badis Y."/>
            <person name="Brodie J."/>
            <person name="Cao Y."/>
            <person name="Collen J."/>
            <person name="Dittami S.M."/>
            <person name="Gachon C.M."/>
            <person name="Green B.R."/>
            <person name="Karpowicz S."/>
            <person name="Kim J.W."/>
            <person name="Kudahl U."/>
            <person name="Lin S."/>
            <person name="Michel G."/>
            <person name="Mittag M."/>
            <person name="Olson B.J."/>
            <person name="Pangilinan J."/>
            <person name="Peng Y."/>
            <person name="Qiu H."/>
            <person name="Shu S."/>
            <person name="Singer J.T."/>
            <person name="Smith A.G."/>
            <person name="Sprecher B.N."/>
            <person name="Wagner V."/>
            <person name="Wang W."/>
            <person name="Wang Z.-Y."/>
            <person name="Yan J."/>
            <person name="Yarish C."/>
            <person name="Zoeuner-Riek S."/>
            <person name="Zhuang Y."/>
            <person name="Zou Y."/>
            <person name="Lindquist E.A."/>
            <person name="Grimwood J."/>
            <person name="Barry K."/>
            <person name="Rokhsar D.S."/>
            <person name="Schmutz J."/>
            <person name="Stiller J.W."/>
            <person name="Grossman A.R."/>
            <person name="Prochnik S.E."/>
        </authorList>
    </citation>
    <scope>NUCLEOTIDE SEQUENCE [LARGE SCALE GENOMIC DNA]</scope>
    <source>
        <strain evidence="2">4086291</strain>
    </source>
</reference>
<feature type="region of interest" description="Disordered" evidence="1">
    <location>
        <begin position="642"/>
        <end position="748"/>
    </location>
</feature>
<evidence type="ECO:0000313" key="3">
    <source>
        <dbReference type="Proteomes" id="UP000218209"/>
    </source>
</evidence>
<protein>
    <submittedName>
        <fullName evidence="2">Uncharacterized protein</fullName>
    </submittedName>
</protein>
<feature type="region of interest" description="Disordered" evidence="1">
    <location>
        <begin position="487"/>
        <end position="522"/>
    </location>
</feature>
<feature type="compositionally biased region" description="Gly residues" evidence="1">
    <location>
        <begin position="352"/>
        <end position="361"/>
    </location>
</feature>
<feature type="region of interest" description="Disordered" evidence="1">
    <location>
        <begin position="1"/>
        <end position="29"/>
    </location>
</feature>
<feature type="region of interest" description="Disordered" evidence="1">
    <location>
        <begin position="579"/>
        <end position="619"/>
    </location>
</feature>
<gene>
    <name evidence="2" type="ORF">BU14_0098s0030</name>
</gene>
<feature type="compositionally biased region" description="Basic residues" evidence="1">
    <location>
        <begin position="505"/>
        <end position="514"/>
    </location>
</feature>
<dbReference type="UniPathway" id="UPA00277">
    <property type="reaction ID" value="UER00407"/>
</dbReference>
<feature type="compositionally biased region" description="Low complexity" evidence="1">
    <location>
        <begin position="1"/>
        <end position="15"/>
    </location>
</feature>
<feature type="region of interest" description="Disordered" evidence="1">
    <location>
        <begin position="47"/>
        <end position="83"/>
    </location>
</feature>
<dbReference type="GO" id="GO:0006747">
    <property type="term" value="P:FAD biosynthetic process"/>
    <property type="evidence" value="ECO:0007669"/>
    <property type="project" value="UniProtKB-UniPathway"/>
</dbReference>
<organism evidence="2 3">
    <name type="scientific">Porphyra umbilicalis</name>
    <name type="common">Purple laver</name>
    <name type="synonym">Red alga</name>
    <dbReference type="NCBI Taxonomy" id="2786"/>
    <lineage>
        <taxon>Eukaryota</taxon>
        <taxon>Rhodophyta</taxon>
        <taxon>Bangiophyceae</taxon>
        <taxon>Bangiales</taxon>
        <taxon>Bangiaceae</taxon>
        <taxon>Porphyra</taxon>
    </lineage>
</organism>
<feature type="region of interest" description="Disordered" evidence="1">
    <location>
        <begin position="343"/>
        <end position="376"/>
    </location>
</feature>
<feature type="compositionally biased region" description="Basic residues" evidence="1">
    <location>
        <begin position="649"/>
        <end position="664"/>
    </location>
</feature>
<feature type="compositionally biased region" description="Low complexity" evidence="1">
    <location>
        <begin position="699"/>
        <end position="726"/>
    </location>
</feature>
<sequence length="879" mass="87765">MACLLAQRSSPPRGQQRQRRRPPPARCSLGSLQLPLRAHVGAWPRARPRGHLPRAADVPRRGGAPAAAWPATSSTATGRALSPLPCGAPPLDLRGLPRTGKHLCGGGGGPSAVRPFILPLPLSLRSAPRHDGRCVCSPRWRLLGVGPWPTGRPYGPAVPLPSSPLAAFPAPGRAAEAVGALPPPPVGVCRDGGILLLPLPHPLLPRPHPRLEPPPPPPRPAAAATRTVVVPGKFDAFHGGHLALVRAAAAFYGPEGPPVAITLVSFSGMAAALRWPPRATVVAPADIPPILRDWSRAVGAPVSLRILPFEAVRSLSPAAFLDFVVADPAAAAGRPTATATAATATTAAANGDGDGAGGGADGDGDGGPPPPASPVPGLAGLGASAVVCGEDWRFGHRAAADVDDLRSLAAARALGVGIVDKVPSCGGAISSTRVRAALGAGEVWLAGRLMGRPHRLWGQIVGAGGGGGAPPRSARLSTKCRRRALDAAASRAAAPPPPPPTPATGRRRRCRRRWTPPPHPPCGCGRAVAVAVRLAASPAAAAAALCVDGAAALPAAAAAAATIARVVAVWEARRAAAVGPPPTGTVGCRSGGWPPRPASPTVGSALGGEHGPGARRGARLAADDGRVAPPCRARPARAAAPACGWGHARPPRGRPARAHPRRRPWPPARPLRGGARGGGAAAGRPTRRRGGQRRRARGGRWAAAAAAPMGGRLAATRRAATPARGRPTGGGGGGGGGGSAGEGGGGVAPAAAAAASVHVAIAGAPPPPPTATGHARLWRTGWGRRGAAAAAAGAAAVGPARRRRNGGRAGAVGDASASRRRRAAARAVVPPPPSAGARRRGGGRGERRPRLLVALCALSNGSVLTCTSLHGTLDDAARS</sequence>
<dbReference type="Proteomes" id="UP000218209">
    <property type="component" value="Unassembled WGS sequence"/>
</dbReference>
<proteinExistence type="predicted"/>
<feature type="compositionally biased region" description="Basic residues" evidence="1">
    <location>
        <begin position="685"/>
        <end position="698"/>
    </location>
</feature>
<dbReference type="InterPro" id="IPR014729">
    <property type="entry name" value="Rossmann-like_a/b/a_fold"/>
</dbReference>
<accession>A0A1X6PD95</accession>
<dbReference type="AlphaFoldDB" id="A0A1X6PD95"/>
<evidence type="ECO:0000313" key="2">
    <source>
        <dbReference type="EMBL" id="OSX78804.1"/>
    </source>
</evidence>
<feature type="region of interest" description="Disordered" evidence="1">
    <location>
        <begin position="793"/>
        <end position="846"/>
    </location>
</feature>